<gene>
    <name evidence="6" type="ORF">EX895_005705</name>
</gene>
<evidence type="ECO:0000313" key="7">
    <source>
        <dbReference type="Proteomes" id="UP000306050"/>
    </source>
</evidence>
<comment type="caution">
    <text evidence="6">The sequence shown here is derived from an EMBL/GenBank/DDBJ whole genome shotgun (WGS) entry which is preliminary data.</text>
</comment>
<name>A0A4U7KN42_9BASI</name>
<keyword evidence="3 4" id="KW-0418">Kinase</keyword>
<feature type="region of interest" description="Disordered" evidence="5">
    <location>
        <begin position="1"/>
        <end position="25"/>
    </location>
</feature>
<proteinExistence type="inferred from homology"/>
<dbReference type="Proteomes" id="UP000306050">
    <property type="component" value="Chromosome SGRAM_7"/>
</dbReference>
<keyword evidence="7" id="KW-1185">Reference proteome</keyword>
<dbReference type="GO" id="GO:0005634">
    <property type="term" value="C:nucleus"/>
    <property type="evidence" value="ECO:0007669"/>
    <property type="project" value="TreeGrafter"/>
</dbReference>
<dbReference type="InterPro" id="IPR038286">
    <property type="entry name" value="IPK_sf"/>
</dbReference>
<accession>A0A4U7KN42</accession>
<sequence length="339" mass="37204">MADPGTEAAEHDLAPLSNQVAGHPDGVQSLQGGRLVVKACLPRELAFYNEVEHAAEGKAGLENRQVELLRRLLKVMPECHGSWKEYTGSLSETETTGDDEAAPRIVLENLTYGYGKPNVCDIKLGTQLWDEDASEEKRQRMDKVAANTTSGSHGIRLTGWQTYDAKTDTFHSVPKTFGKTITPEHLQVGMRMLLACPEPRDAQRADSVLAGTSISEDGSQQRLVTLPAELVERLLGNHLIKDLEELHAIFSEVEVRMRGASLLLVYEGDPRRLGPTLDQDGAEGRQPGQPQVRLIDFGHATLVPGQGPDQGVLLGVGTTLELARKTLENLEQRRKQQPQ</sequence>
<dbReference type="GO" id="GO:0046854">
    <property type="term" value="P:phosphatidylinositol phosphate biosynthetic process"/>
    <property type="evidence" value="ECO:0007669"/>
    <property type="project" value="TreeGrafter"/>
</dbReference>
<dbReference type="KEGG" id="sgra:EX895_005705"/>
<dbReference type="InterPro" id="IPR005522">
    <property type="entry name" value="IPK"/>
</dbReference>
<dbReference type="GO" id="GO:0000824">
    <property type="term" value="F:inositol-1,4,5,6-tetrakisphosphate 3-kinase activity"/>
    <property type="evidence" value="ECO:0007669"/>
    <property type="project" value="TreeGrafter"/>
</dbReference>
<dbReference type="Pfam" id="PF03770">
    <property type="entry name" value="IPK"/>
    <property type="match status" value="1"/>
</dbReference>
<dbReference type="EMBL" id="SRRM01000020">
    <property type="protein sequence ID" value="TKY85543.1"/>
    <property type="molecule type" value="Genomic_DNA"/>
</dbReference>
<dbReference type="GO" id="GO:0008440">
    <property type="term" value="F:inositol-1,4,5-trisphosphate 3-kinase activity"/>
    <property type="evidence" value="ECO:0007669"/>
    <property type="project" value="TreeGrafter"/>
</dbReference>
<dbReference type="RefSeq" id="XP_029737528.1">
    <property type="nucleotide sequence ID" value="XM_029886297.1"/>
</dbReference>
<dbReference type="AlphaFoldDB" id="A0A4U7KN42"/>
<evidence type="ECO:0000256" key="1">
    <source>
        <dbReference type="ARBA" id="ARBA00007374"/>
    </source>
</evidence>
<dbReference type="Gene3D" id="3.30.470.160">
    <property type="entry name" value="Inositol polyphosphate kinase"/>
    <property type="match status" value="1"/>
</dbReference>
<comment type="similarity">
    <text evidence="1 4">Belongs to the inositol phosphokinase (IPK) family.</text>
</comment>
<dbReference type="EC" id="2.7.-.-" evidence="4"/>
<evidence type="ECO:0000313" key="6">
    <source>
        <dbReference type="EMBL" id="TKY85543.1"/>
    </source>
</evidence>
<evidence type="ECO:0000256" key="3">
    <source>
        <dbReference type="ARBA" id="ARBA00022777"/>
    </source>
</evidence>
<evidence type="ECO:0000256" key="5">
    <source>
        <dbReference type="SAM" id="MobiDB-lite"/>
    </source>
</evidence>
<evidence type="ECO:0000256" key="4">
    <source>
        <dbReference type="RuleBase" id="RU363090"/>
    </source>
</evidence>
<dbReference type="PANTHER" id="PTHR12400">
    <property type="entry name" value="INOSITOL POLYPHOSPHATE KINASE"/>
    <property type="match status" value="1"/>
</dbReference>
<protein>
    <recommendedName>
        <fullName evidence="4">Kinase</fullName>
        <ecNumber evidence="4">2.7.-.-</ecNumber>
    </recommendedName>
</protein>
<evidence type="ECO:0000256" key="2">
    <source>
        <dbReference type="ARBA" id="ARBA00022679"/>
    </source>
</evidence>
<dbReference type="GeneID" id="40728600"/>
<dbReference type="PANTHER" id="PTHR12400:SF108">
    <property type="entry name" value="KINASE"/>
    <property type="match status" value="1"/>
</dbReference>
<organism evidence="6 7">
    <name type="scientific">Sporisorium graminicola</name>
    <dbReference type="NCBI Taxonomy" id="280036"/>
    <lineage>
        <taxon>Eukaryota</taxon>
        <taxon>Fungi</taxon>
        <taxon>Dikarya</taxon>
        <taxon>Basidiomycota</taxon>
        <taxon>Ustilaginomycotina</taxon>
        <taxon>Ustilaginomycetes</taxon>
        <taxon>Ustilaginales</taxon>
        <taxon>Ustilaginaceae</taxon>
        <taxon>Sporisorium</taxon>
    </lineage>
</organism>
<reference evidence="6 7" key="1">
    <citation type="submission" date="2019-05" db="EMBL/GenBank/DDBJ databases">
        <title>Sporisorium graminicola CBS 10092 draft sequencing and annotation.</title>
        <authorList>
            <person name="Solano-Gonzalez S."/>
            <person name="Caddick M.X."/>
            <person name="Darby A."/>
        </authorList>
    </citation>
    <scope>NUCLEOTIDE SEQUENCE [LARGE SCALE GENOMIC DNA]</scope>
    <source>
        <strain evidence="6 7">CBS 10092</strain>
    </source>
</reference>
<dbReference type="OrthoDB" id="338650at2759"/>
<dbReference type="SUPFAM" id="SSF56104">
    <property type="entry name" value="SAICAR synthase-like"/>
    <property type="match status" value="1"/>
</dbReference>
<dbReference type="GO" id="GO:0005737">
    <property type="term" value="C:cytoplasm"/>
    <property type="evidence" value="ECO:0007669"/>
    <property type="project" value="TreeGrafter"/>
</dbReference>
<dbReference type="GO" id="GO:0032958">
    <property type="term" value="P:inositol phosphate biosynthetic process"/>
    <property type="evidence" value="ECO:0007669"/>
    <property type="project" value="InterPro"/>
</dbReference>
<keyword evidence="2 4" id="KW-0808">Transferase</keyword>